<keyword evidence="1" id="KW-0004">4Fe-4S</keyword>
<dbReference type="InterPro" id="IPR017896">
    <property type="entry name" value="4Fe4S_Fe-S-bd"/>
</dbReference>
<evidence type="ECO:0000256" key="2">
    <source>
        <dbReference type="ARBA" id="ARBA00022723"/>
    </source>
</evidence>
<dbReference type="GO" id="GO:0051539">
    <property type="term" value="F:4 iron, 4 sulfur cluster binding"/>
    <property type="evidence" value="ECO:0007669"/>
    <property type="project" value="UniProtKB-KW"/>
</dbReference>
<dbReference type="Gene3D" id="1.10.15.40">
    <property type="entry name" value="Electron transport complex subunit B, putative Fe-S cluster"/>
    <property type="match status" value="1"/>
</dbReference>
<evidence type="ECO:0000256" key="1">
    <source>
        <dbReference type="ARBA" id="ARBA00022485"/>
    </source>
</evidence>
<evidence type="ECO:0000256" key="4">
    <source>
        <dbReference type="ARBA" id="ARBA00023014"/>
    </source>
</evidence>
<comment type="caution">
    <text evidence="8">The sequence shown here is derived from an EMBL/GenBank/DDBJ whole genome shotgun (WGS) entry which is preliminary data.</text>
</comment>
<dbReference type="InterPro" id="IPR017900">
    <property type="entry name" value="4Fe4S_Fe_S_CS"/>
</dbReference>
<feature type="domain" description="4Fe-4S ferredoxin-type" evidence="6">
    <location>
        <begin position="3"/>
        <end position="31"/>
    </location>
</feature>
<organism evidence="8 9">
    <name type="scientific">Candidatus Ornithospirochaeta avicola</name>
    <dbReference type="NCBI Taxonomy" id="2840896"/>
    <lineage>
        <taxon>Bacteria</taxon>
        <taxon>Pseudomonadati</taxon>
        <taxon>Spirochaetota</taxon>
        <taxon>Spirochaetia</taxon>
        <taxon>Spirochaetales</taxon>
        <taxon>Spirochaetaceae</taxon>
        <taxon>Spirochaetaceae incertae sedis</taxon>
        <taxon>Candidatus Ornithospirochaeta</taxon>
    </lineage>
</organism>
<dbReference type="PROSITE" id="PS51656">
    <property type="entry name" value="4FE4S"/>
    <property type="match status" value="1"/>
</dbReference>
<dbReference type="PROSITE" id="PS51379">
    <property type="entry name" value="4FE4S_FER_2"/>
    <property type="match status" value="2"/>
</dbReference>
<dbReference type="Gene3D" id="3.30.70.20">
    <property type="match status" value="1"/>
</dbReference>
<dbReference type="AlphaFoldDB" id="A0A9D1PTK3"/>
<reference evidence="8" key="1">
    <citation type="journal article" date="2021" name="PeerJ">
        <title>Extensive microbial diversity within the chicken gut microbiome revealed by metagenomics and culture.</title>
        <authorList>
            <person name="Gilroy R."/>
            <person name="Ravi A."/>
            <person name="Getino M."/>
            <person name="Pursley I."/>
            <person name="Horton D.L."/>
            <person name="Alikhan N.F."/>
            <person name="Baker D."/>
            <person name="Gharbi K."/>
            <person name="Hall N."/>
            <person name="Watson M."/>
            <person name="Adriaenssens E.M."/>
            <person name="Foster-Nyarko E."/>
            <person name="Jarju S."/>
            <person name="Secka A."/>
            <person name="Antonio M."/>
            <person name="Oren A."/>
            <person name="Chaudhuri R.R."/>
            <person name="La Ragione R."/>
            <person name="Hildebrand F."/>
            <person name="Pallen M.J."/>
        </authorList>
    </citation>
    <scope>NUCLEOTIDE SEQUENCE</scope>
    <source>
        <strain evidence="8">Gambia11-129</strain>
    </source>
</reference>
<dbReference type="PROSITE" id="PS50112">
    <property type="entry name" value="PAS"/>
    <property type="match status" value="1"/>
</dbReference>
<gene>
    <name evidence="8" type="ORF">IAB12_04280</name>
</gene>
<dbReference type="PROSITE" id="PS00198">
    <property type="entry name" value="4FE4S_FER_1"/>
    <property type="match status" value="1"/>
</dbReference>
<dbReference type="InterPro" id="IPR050340">
    <property type="entry name" value="Cytosolic_Fe-S_CAF"/>
</dbReference>
<dbReference type="EMBL" id="DXHU01000016">
    <property type="protein sequence ID" value="HIV98980.1"/>
    <property type="molecule type" value="Genomic_DNA"/>
</dbReference>
<dbReference type="InterPro" id="IPR007202">
    <property type="entry name" value="4Fe-4S_dom"/>
</dbReference>
<reference evidence="8" key="2">
    <citation type="submission" date="2021-04" db="EMBL/GenBank/DDBJ databases">
        <authorList>
            <person name="Gilroy R."/>
        </authorList>
    </citation>
    <scope>NUCLEOTIDE SEQUENCE</scope>
    <source>
        <strain evidence="8">Gambia11-129</strain>
    </source>
</reference>
<evidence type="ECO:0000259" key="5">
    <source>
        <dbReference type="PROSITE" id="PS50112"/>
    </source>
</evidence>
<sequence length="596" mass="66591">MQYPIYTEITSCRDCYKCVRICPVKAIQIKDGHAMIIKERCTFCGKCVHVCPNKAKKIRDDVSRVRMAMRSGRMKICSLAPSFSSEFRGEEKKLLAVLKKLGFDAVSETAIGAQIVSDAIDMHMKENGGKCNWIGTACPSVVELVKKYYPDSVERLAPIPSPLQVHSAYLRKLYGDDILIVFIGPCVAKKHEADENPGYPDFAITFNELKEWLKAENIDIDDADPSDSLSFIPSRAGISSLYPVEGGQIATSRIWSKNLVHPSAIALSGSDQVISALADKHEPTAFLELLSCDGGCVNGPGTERDYSIAFRKKASGDFTTERLCETNLFSGDEEFTKYVLENGYKIIKAEQPGVENSFKKEHTEDEIKRALVELGKLSAQDELNCGGCGYPTCRDMAIAYLDGMAEIEMCVTKMRKEAQSKVDVLLRTVPMGVVIVDSDLKIADCNMQFLKLFGDMEESVLDETMLSFVRGLPLERFVPFSEKFKDQFYLTHPGQYRMHFKDKFIRVTFFLVESKRLLGALFDDITNPTIKRETVVKKAEDVIQKSLETVQQIASLLGENAAETEIMLNSLIDAFSVHSAEGSDENFTLEDDRDKL</sequence>
<dbReference type="PANTHER" id="PTHR11615">
    <property type="entry name" value="NITRATE, FORMATE, IRON DEHYDROGENASE"/>
    <property type="match status" value="1"/>
</dbReference>
<dbReference type="Pfam" id="PF02906">
    <property type="entry name" value="Fe_hyd_lg_C"/>
    <property type="match status" value="1"/>
</dbReference>
<dbReference type="SUPFAM" id="SSF53920">
    <property type="entry name" value="Fe-only hydrogenase"/>
    <property type="match status" value="1"/>
</dbReference>
<dbReference type="Pfam" id="PF13187">
    <property type="entry name" value="Fer4_9"/>
    <property type="match status" value="1"/>
</dbReference>
<evidence type="ECO:0000313" key="8">
    <source>
        <dbReference type="EMBL" id="HIV98980.1"/>
    </source>
</evidence>
<evidence type="ECO:0000313" key="9">
    <source>
        <dbReference type="Proteomes" id="UP000823936"/>
    </source>
</evidence>
<dbReference type="Gene3D" id="3.40.950.10">
    <property type="entry name" value="Fe-only Hydrogenase (Larger Subunit), Chain L, domain 3"/>
    <property type="match status" value="1"/>
</dbReference>
<dbReference type="InterPro" id="IPR009016">
    <property type="entry name" value="Fe_hydrogenase"/>
</dbReference>
<dbReference type="Pfam" id="PF04060">
    <property type="entry name" value="FeS"/>
    <property type="match status" value="1"/>
</dbReference>
<evidence type="ECO:0000259" key="7">
    <source>
        <dbReference type="PROSITE" id="PS51656"/>
    </source>
</evidence>
<proteinExistence type="predicted"/>
<feature type="domain" description="4Fe-4S ferredoxin-type" evidence="6">
    <location>
        <begin position="32"/>
        <end position="61"/>
    </location>
</feature>
<dbReference type="SUPFAM" id="SSF55785">
    <property type="entry name" value="PYP-like sensor domain (PAS domain)"/>
    <property type="match status" value="1"/>
</dbReference>
<dbReference type="InterPro" id="IPR004108">
    <property type="entry name" value="Fe_hydrogenase_lsu_C"/>
</dbReference>
<dbReference type="GO" id="GO:0046872">
    <property type="term" value="F:metal ion binding"/>
    <property type="evidence" value="ECO:0007669"/>
    <property type="project" value="UniProtKB-KW"/>
</dbReference>
<dbReference type="Proteomes" id="UP000823936">
    <property type="component" value="Unassembled WGS sequence"/>
</dbReference>
<name>A0A9D1PTK3_9SPIO</name>
<accession>A0A9D1PTK3</accession>
<keyword evidence="2" id="KW-0479">Metal-binding</keyword>
<evidence type="ECO:0000259" key="6">
    <source>
        <dbReference type="PROSITE" id="PS51379"/>
    </source>
</evidence>
<keyword evidence="3" id="KW-0408">Iron</keyword>
<dbReference type="SUPFAM" id="SSF54862">
    <property type="entry name" value="4Fe-4S ferredoxins"/>
    <property type="match status" value="1"/>
</dbReference>
<dbReference type="InterPro" id="IPR000014">
    <property type="entry name" value="PAS"/>
</dbReference>
<feature type="domain" description="4Fe-4S" evidence="7">
    <location>
        <begin position="366"/>
        <end position="427"/>
    </location>
</feature>
<dbReference type="InterPro" id="IPR035965">
    <property type="entry name" value="PAS-like_dom_sf"/>
</dbReference>
<feature type="domain" description="PAS" evidence="5">
    <location>
        <begin position="418"/>
        <end position="466"/>
    </location>
</feature>
<evidence type="ECO:0000256" key="3">
    <source>
        <dbReference type="ARBA" id="ARBA00023004"/>
    </source>
</evidence>
<protein>
    <submittedName>
        <fullName evidence="8">4Fe-4S binding protein</fullName>
    </submittedName>
</protein>
<keyword evidence="4" id="KW-0411">Iron-sulfur</keyword>